<feature type="non-terminal residue" evidence="7">
    <location>
        <position position="1"/>
    </location>
</feature>
<keyword evidence="5" id="KW-0128">Catecholamine metabolism</keyword>
<dbReference type="PaxDb" id="2850-Phatr9546"/>
<keyword evidence="8" id="KW-1185">Reference proteome</keyword>
<keyword evidence="3" id="KW-0808">Transferase</keyword>
<dbReference type="Gene3D" id="3.40.50.150">
    <property type="entry name" value="Vaccinia Virus protein VP39"/>
    <property type="match status" value="1"/>
</dbReference>
<evidence type="ECO:0000256" key="5">
    <source>
        <dbReference type="ARBA" id="ARBA00022939"/>
    </source>
</evidence>
<dbReference type="InterPro" id="IPR002935">
    <property type="entry name" value="SAM_O-MeTrfase"/>
</dbReference>
<evidence type="ECO:0000256" key="4">
    <source>
        <dbReference type="ARBA" id="ARBA00022691"/>
    </source>
</evidence>
<dbReference type="GeneID" id="7196257"/>
<sequence>DQVINLIDEFCYRRHWMMHVGPEKGKVLENHLAQCLDAHLLKNRAKPFLVLEVGTYCGYSSIRMCRTILSKLMDANKCFHVMSVDVNPHSQMVAKQLVALAGLEAYVTFGLLTDLESNRDELSQSIWAQVDVFSTEYGSSGLDFVFLDHDKDMYLSDIVQLERAKLIRAGSFVAADNILFFRLDDYQRHMQ</sequence>
<evidence type="ECO:0000313" key="7">
    <source>
        <dbReference type="EMBL" id="EEC51040.1"/>
    </source>
</evidence>
<dbReference type="GO" id="GO:0016206">
    <property type="term" value="F:catechol O-methyltransferase activity"/>
    <property type="evidence" value="ECO:0007669"/>
    <property type="project" value="UniProtKB-EC"/>
</dbReference>
<evidence type="ECO:0000313" key="8">
    <source>
        <dbReference type="Proteomes" id="UP000000759"/>
    </source>
</evidence>
<dbReference type="KEGG" id="pti:PHATRDRAFT_9546"/>
<dbReference type="PANTHER" id="PTHR43836">
    <property type="entry name" value="CATECHOL O-METHYLTRANSFERASE 1-RELATED"/>
    <property type="match status" value="1"/>
</dbReference>
<dbReference type="RefSeq" id="XP_002176577.1">
    <property type="nucleotide sequence ID" value="XM_002176541.1"/>
</dbReference>
<evidence type="ECO:0000256" key="2">
    <source>
        <dbReference type="ARBA" id="ARBA00022603"/>
    </source>
</evidence>
<dbReference type="InterPro" id="IPR029063">
    <property type="entry name" value="SAM-dependent_MTases_sf"/>
</dbReference>
<evidence type="ECO:0000256" key="3">
    <source>
        <dbReference type="ARBA" id="ARBA00022679"/>
    </source>
</evidence>
<dbReference type="HOGENOM" id="CLU_851159_0_0_1"/>
<keyword evidence="2" id="KW-0489">Methyltransferase</keyword>
<dbReference type="PROSITE" id="PS51682">
    <property type="entry name" value="SAM_OMT_I"/>
    <property type="match status" value="1"/>
</dbReference>
<dbReference type="GO" id="GO:0032259">
    <property type="term" value="P:methylation"/>
    <property type="evidence" value="ECO:0007669"/>
    <property type="project" value="UniProtKB-KW"/>
</dbReference>
<dbReference type="InParanoid" id="B7FRP5"/>
<dbReference type="Proteomes" id="UP000000759">
    <property type="component" value="Chromosome 1"/>
</dbReference>
<gene>
    <name evidence="7" type="ORF">PHATRDRAFT_9546</name>
</gene>
<dbReference type="AlphaFoldDB" id="B7FRP5"/>
<dbReference type="Pfam" id="PF01596">
    <property type="entry name" value="Methyltransf_3"/>
    <property type="match status" value="1"/>
</dbReference>
<organism evidence="7 8">
    <name type="scientific">Phaeodactylum tricornutum (strain CCAP 1055/1)</name>
    <dbReference type="NCBI Taxonomy" id="556484"/>
    <lineage>
        <taxon>Eukaryota</taxon>
        <taxon>Sar</taxon>
        <taxon>Stramenopiles</taxon>
        <taxon>Ochrophyta</taxon>
        <taxon>Bacillariophyta</taxon>
        <taxon>Bacillariophyceae</taxon>
        <taxon>Bacillariophycidae</taxon>
        <taxon>Naviculales</taxon>
        <taxon>Phaeodactylaceae</taxon>
        <taxon>Phaeodactylum</taxon>
    </lineage>
</organism>
<feature type="non-terminal residue" evidence="7">
    <location>
        <position position="191"/>
    </location>
</feature>
<protein>
    <recommendedName>
        <fullName evidence="1">catechol O-methyltransferase</fullName>
        <ecNumber evidence="1">2.1.1.6</ecNumber>
    </recommendedName>
</protein>
<dbReference type="OrthoDB" id="186626at2759"/>
<dbReference type="STRING" id="556484.B7FRP5"/>
<dbReference type="EC" id="2.1.1.6" evidence="1"/>
<keyword evidence="4" id="KW-0949">S-adenosyl-L-methionine</keyword>
<dbReference type="PANTHER" id="PTHR43836:SF2">
    <property type="entry name" value="CATECHOL O-METHYLTRANSFERASE 1-RELATED"/>
    <property type="match status" value="1"/>
</dbReference>
<dbReference type="eggNOG" id="KOG1663">
    <property type="taxonomic scope" value="Eukaryota"/>
</dbReference>
<accession>B7FRP5</accession>
<evidence type="ECO:0000256" key="6">
    <source>
        <dbReference type="ARBA" id="ARBA00023453"/>
    </source>
</evidence>
<proteinExistence type="inferred from homology"/>
<reference evidence="7 8" key="1">
    <citation type="journal article" date="2008" name="Nature">
        <title>The Phaeodactylum genome reveals the evolutionary history of diatom genomes.</title>
        <authorList>
            <person name="Bowler C."/>
            <person name="Allen A.E."/>
            <person name="Badger J.H."/>
            <person name="Grimwood J."/>
            <person name="Jabbari K."/>
            <person name="Kuo A."/>
            <person name="Maheswari U."/>
            <person name="Martens C."/>
            <person name="Maumus F."/>
            <person name="Otillar R.P."/>
            <person name="Rayko E."/>
            <person name="Salamov A."/>
            <person name="Vandepoele K."/>
            <person name="Beszteri B."/>
            <person name="Gruber A."/>
            <person name="Heijde M."/>
            <person name="Katinka M."/>
            <person name="Mock T."/>
            <person name="Valentin K."/>
            <person name="Verret F."/>
            <person name="Berges J.A."/>
            <person name="Brownlee C."/>
            <person name="Cadoret J.P."/>
            <person name="Chiovitti A."/>
            <person name="Choi C.J."/>
            <person name="Coesel S."/>
            <person name="De Martino A."/>
            <person name="Detter J.C."/>
            <person name="Durkin C."/>
            <person name="Falciatore A."/>
            <person name="Fournet J."/>
            <person name="Haruta M."/>
            <person name="Huysman M.J."/>
            <person name="Jenkins B.D."/>
            <person name="Jiroutova K."/>
            <person name="Jorgensen R.E."/>
            <person name="Joubert Y."/>
            <person name="Kaplan A."/>
            <person name="Kroger N."/>
            <person name="Kroth P.G."/>
            <person name="La Roche J."/>
            <person name="Lindquist E."/>
            <person name="Lommer M."/>
            <person name="Martin-Jezequel V."/>
            <person name="Lopez P.J."/>
            <person name="Lucas S."/>
            <person name="Mangogna M."/>
            <person name="McGinnis K."/>
            <person name="Medlin L.K."/>
            <person name="Montsant A."/>
            <person name="Oudot-Le Secq M.P."/>
            <person name="Napoli C."/>
            <person name="Obornik M."/>
            <person name="Parker M.S."/>
            <person name="Petit J.L."/>
            <person name="Porcel B.M."/>
            <person name="Poulsen N."/>
            <person name="Robison M."/>
            <person name="Rychlewski L."/>
            <person name="Rynearson T.A."/>
            <person name="Schmutz J."/>
            <person name="Shapiro H."/>
            <person name="Siaut M."/>
            <person name="Stanley M."/>
            <person name="Sussman M.R."/>
            <person name="Taylor A.R."/>
            <person name="Vardi A."/>
            <person name="von Dassow P."/>
            <person name="Vyverman W."/>
            <person name="Willis A."/>
            <person name="Wyrwicz L.S."/>
            <person name="Rokhsar D.S."/>
            <person name="Weissenbach J."/>
            <person name="Armbrust E.V."/>
            <person name="Green B.R."/>
            <person name="Van de Peer Y."/>
            <person name="Grigoriev I.V."/>
        </authorList>
    </citation>
    <scope>NUCLEOTIDE SEQUENCE [LARGE SCALE GENOMIC DNA]</scope>
    <source>
        <strain evidence="7 8">CCAP 1055/1</strain>
    </source>
</reference>
<dbReference type="SUPFAM" id="SSF53335">
    <property type="entry name" value="S-adenosyl-L-methionine-dependent methyltransferases"/>
    <property type="match status" value="1"/>
</dbReference>
<evidence type="ECO:0000256" key="1">
    <source>
        <dbReference type="ARBA" id="ARBA00012880"/>
    </source>
</evidence>
<name>B7FRP5_PHATC</name>
<dbReference type="EMBL" id="CM000605">
    <property type="protein sequence ID" value="EEC51040.1"/>
    <property type="molecule type" value="Genomic_DNA"/>
</dbReference>
<dbReference type="GO" id="GO:0006584">
    <property type="term" value="P:catecholamine metabolic process"/>
    <property type="evidence" value="ECO:0007669"/>
    <property type="project" value="UniProtKB-KW"/>
</dbReference>
<comment type="similarity">
    <text evidence="6">Belongs to the class I-like SAM-binding methyltransferase superfamily. Cation-dependent O-methyltransferase family.</text>
</comment>
<reference evidence="8" key="2">
    <citation type="submission" date="2008-08" db="EMBL/GenBank/DDBJ databases">
        <authorList>
            <consortium name="Diatom Consortium"/>
            <person name="Grigoriev I."/>
            <person name="Grimwood J."/>
            <person name="Kuo A."/>
            <person name="Otillar R.P."/>
            <person name="Salamov A."/>
            <person name="Detter J.C."/>
            <person name="Lindquist E."/>
            <person name="Shapiro H."/>
            <person name="Lucas S."/>
            <person name="Glavina del Rio T."/>
            <person name="Pitluck S."/>
            <person name="Rokhsar D."/>
            <person name="Bowler C."/>
        </authorList>
    </citation>
    <scope>GENOME REANNOTATION</scope>
    <source>
        <strain evidence="8">CCAP 1055/1</strain>
    </source>
</reference>